<dbReference type="CDD" id="cd16009">
    <property type="entry name" value="PPM"/>
    <property type="match status" value="1"/>
</dbReference>
<comment type="pathway">
    <text evidence="6">Carbohydrate degradation; 2-deoxy-D-ribose 1-phosphate degradation; D-glyceraldehyde 3-phosphate and acetaldehyde from 2-deoxy-alpha-D-ribose 1-phosphate: step 1/2.</text>
</comment>
<comment type="catalytic activity">
    <reaction evidence="6">
        <text>alpha-D-ribose 1-phosphate = D-ribose 5-phosphate</text>
        <dbReference type="Rhea" id="RHEA:18793"/>
        <dbReference type="ChEBI" id="CHEBI:57720"/>
        <dbReference type="ChEBI" id="CHEBI:78346"/>
        <dbReference type="EC" id="5.4.2.7"/>
    </reaction>
</comment>
<evidence type="ECO:0000256" key="6">
    <source>
        <dbReference type="HAMAP-Rule" id="MF_00740"/>
    </source>
</evidence>
<dbReference type="NCBIfam" id="TIGR01696">
    <property type="entry name" value="deoB"/>
    <property type="match status" value="1"/>
</dbReference>
<evidence type="ECO:0000256" key="5">
    <source>
        <dbReference type="ARBA" id="ARBA00023235"/>
    </source>
</evidence>
<feature type="binding site" evidence="6">
    <location>
        <position position="11"/>
    </location>
    <ligand>
        <name>Mn(2+)</name>
        <dbReference type="ChEBI" id="CHEBI:29035"/>
        <label>1</label>
    </ligand>
</feature>
<dbReference type="Gene3D" id="3.30.70.1250">
    <property type="entry name" value="Phosphopentomutase"/>
    <property type="match status" value="1"/>
</dbReference>
<evidence type="ECO:0000256" key="3">
    <source>
        <dbReference type="ARBA" id="ARBA00022723"/>
    </source>
</evidence>
<name>A0AA45WUR1_9CLOT</name>
<evidence type="ECO:0000259" key="8">
    <source>
        <dbReference type="Pfam" id="PF01676"/>
    </source>
</evidence>
<feature type="binding site" evidence="6">
    <location>
        <position position="336"/>
    </location>
    <ligand>
        <name>Mn(2+)</name>
        <dbReference type="ChEBI" id="CHEBI:29035"/>
        <label>2</label>
    </ligand>
</feature>
<feature type="domain" description="Metalloenzyme" evidence="8">
    <location>
        <begin position="4"/>
        <end position="376"/>
    </location>
</feature>
<protein>
    <recommendedName>
        <fullName evidence="6 7">Phosphopentomutase</fullName>
        <ecNumber evidence="6 7">5.4.2.7</ecNumber>
    </recommendedName>
    <alternativeName>
        <fullName evidence="6">Phosphodeoxyribomutase</fullName>
    </alternativeName>
</protein>
<dbReference type="PANTHER" id="PTHR21110">
    <property type="entry name" value="PHOSPHOPENTOMUTASE"/>
    <property type="match status" value="1"/>
</dbReference>
<dbReference type="Proteomes" id="UP001158066">
    <property type="component" value="Unassembled WGS sequence"/>
</dbReference>
<evidence type="ECO:0000256" key="2">
    <source>
        <dbReference type="ARBA" id="ARBA00022490"/>
    </source>
</evidence>
<keyword evidence="4 6" id="KW-0464">Manganese</keyword>
<dbReference type="NCBIfam" id="NF003766">
    <property type="entry name" value="PRK05362.1"/>
    <property type="match status" value="1"/>
</dbReference>
<comment type="cofactor">
    <cofactor evidence="6">
        <name>Mn(2+)</name>
        <dbReference type="ChEBI" id="CHEBI:29035"/>
    </cofactor>
    <text evidence="6">Binds 2 manganese ions.</text>
</comment>
<dbReference type="EMBL" id="FXUF01000003">
    <property type="protein sequence ID" value="SMP48349.1"/>
    <property type="molecule type" value="Genomic_DNA"/>
</dbReference>
<dbReference type="Pfam" id="PF01676">
    <property type="entry name" value="Metalloenzyme"/>
    <property type="match status" value="1"/>
</dbReference>
<sequence length="392" mass="42377">MINRVILLILDSVGIGALPDAHDFGDVGANTLGNIIKSTGGIALPHMQALGLGNIEGIEGIDAVTLPQGAYGRSAEISSGKDTTTGHWEIAGLHIKEPFKTFPDGFPKEIMTRFEKAIGRGTLGNYAASGTAIIEELGAEHMATGKPIVYTSADSVFQVAAHESVISIDELYQMCVIAREIMRGDYALARIIARPFTGEPGSFSRTHRRKDYSLDPTGKTMLDYAAEAGYEVVAVGKIEDIFNGKGITHAVHTENNMDGIDQTLKMMEAFPTGLIFTNLVDFDMKYGHRRDSSGYRKALEEADARLPEILSRMLPHDLLIITADHGNDPTFKGSDHTREYVPILAAGDLVRKGTDLGTRRTFADISSTVSEVLKTKDTGVGSSFAAELFDKV</sequence>
<dbReference type="InterPro" id="IPR017850">
    <property type="entry name" value="Alkaline_phosphatase_core_sf"/>
</dbReference>
<comment type="similarity">
    <text evidence="1 6">Belongs to the phosphopentomutase family.</text>
</comment>
<reference evidence="9" key="1">
    <citation type="submission" date="2017-05" db="EMBL/GenBank/DDBJ databases">
        <authorList>
            <person name="Varghese N."/>
            <person name="Submissions S."/>
        </authorList>
    </citation>
    <scope>NUCLEOTIDE SEQUENCE</scope>
    <source>
        <strain evidence="9">Su22</strain>
    </source>
</reference>
<dbReference type="PANTHER" id="PTHR21110:SF0">
    <property type="entry name" value="PHOSPHOPENTOMUTASE"/>
    <property type="match status" value="1"/>
</dbReference>
<keyword evidence="10" id="KW-1185">Reference proteome</keyword>
<organism evidence="9 10">
    <name type="scientific">Anoxynatronum buryatiense</name>
    <dbReference type="NCBI Taxonomy" id="489973"/>
    <lineage>
        <taxon>Bacteria</taxon>
        <taxon>Bacillati</taxon>
        <taxon>Bacillota</taxon>
        <taxon>Clostridia</taxon>
        <taxon>Eubacteriales</taxon>
        <taxon>Clostridiaceae</taxon>
        <taxon>Anoxynatronum</taxon>
    </lineage>
</organism>
<dbReference type="GO" id="GO:0043094">
    <property type="term" value="P:metabolic compound salvage"/>
    <property type="evidence" value="ECO:0007669"/>
    <property type="project" value="UniProtKB-UniRule"/>
</dbReference>
<keyword evidence="5 6" id="KW-0413">Isomerase</keyword>
<feature type="binding site" evidence="6">
    <location>
        <position position="283"/>
    </location>
    <ligand>
        <name>Mn(2+)</name>
        <dbReference type="ChEBI" id="CHEBI:29035"/>
        <label>2</label>
    </ligand>
</feature>
<dbReference type="Gene3D" id="3.40.720.10">
    <property type="entry name" value="Alkaline Phosphatase, subunit A"/>
    <property type="match status" value="1"/>
</dbReference>
<dbReference type="InterPro" id="IPR010045">
    <property type="entry name" value="DeoB"/>
</dbReference>
<dbReference type="SUPFAM" id="SSF143856">
    <property type="entry name" value="DeoB insert domain-like"/>
    <property type="match status" value="1"/>
</dbReference>
<comment type="caution">
    <text evidence="9">The sequence shown here is derived from an EMBL/GenBank/DDBJ whole genome shotgun (WGS) entry which is preliminary data.</text>
</comment>
<dbReference type="AlphaFoldDB" id="A0AA45WUR1"/>
<dbReference type="FunFam" id="3.30.70.1250:FF:000001">
    <property type="entry name" value="Phosphopentomutase"/>
    <property type="match status" value="1"/>
</dbReference>
<keyword evidence="2 6" id="KW-0963">Cytoplasm</keyword>
<dbReference type="InterPro" id="IPR024052">
    <property type="entry name" value="Phosphopentomutase_DeoB_cap_sf"/>
</dbReference>
<accession>A0AA45WUR1</accession>
<evidence type="ECO:0000256" key="4">
    <source>
        <dbReference type="ARBA" id="ARBA00023211"/>
    </source>
</evidence>
<dbReference type="InterPro" id="IPR006124">
    <property type="entry name" value="Metalloenzyme"/>
</dbReference>
<dbReference type="GO" id="GO:0005829">
    <property type="term" value="C:cytosol"/>
    <property type="evidence" value="ECO:0007669"/>
    <property type="project" value="TreeGrafter"/>
</dbReference>
<dbReference type="GO" id="GO:0030145">
    <property type="term" value="F:manganese ion binding"/>
    <property type="evidence" value="ECO:0007669"/>
    <property type="project" value="UniProtKB-UniRule"/>
</dbReference>
<feature type="binding site" evidence="6">
    <location>
        <position position="324"/>
    </location>
    <ligand>
        <name>Mn(2+)</name>
        <dbReference type="ChEBI" id="CHEBI:29035"/>
        <label>1</label>
    </ligand>
</feature>
<dbReference type="HAMAP" id="MF_00740">
    <property type="entry name" value="Phosphopentomut"/>
    <property type="match status" value="1"/>
</dbReference>
<dbReference type="PIRSF" id="PIRSF001491">
    <property type="entry name" value="Ppentomutase"/>
    <property type="match status" value="1"/>
</dbReference>
<evidence type="ECO:0000313" key="10">
    <source>
        <dbReference type="Proteomes" id="UP001158066"/>
    </source>
</evidence>
<feature type="binding site" evidence="6">
    <location>
        <position position="288"/>
    </location>
    <ligand>
        <name>Mn(2+)</name>
        <dbReference type="ChEBI" id="CHEBI:29035"/>
        <label>2</label>
    </ligand>
</feature>
<evidence type="ECO:0000313" key="9">
    <source>
        <dbReference type="EMBL" id="SMP48349.1"/>
    </source>
</evidence>
<dbReference type="GO" id="GO:0000287">
    <property type="term" value="F:magnesium ion binding"/>
    <property type="evidence" value="ECO:0007669"/>
    <property type="project" value="UniProtKB-UniRule"/>
</dbReference>
<keyword evidence="3 6" id="KW-0479">Metal-binding</keyword>
<comment type="function">
    <text evidence="6">Isomerase that catalyzes the conversion of deoxy-ribose 1-phosphate (dRib-1-P) and ribose 1-phosphate (Rib-1-P) to deoxy-ribose 5-phosphate (dRib-5-P) and ribose 5-phosphate (Rib-5-P), respectively.</text>
</comment>
<gene>
    <name evidence="6" type="primary">deoB</name>
    <name evidence="9" type="ORF">SAMN06296020_103238</name>
</gene>
<comment type="catalytic activity">
    <reaction evidence="6">
        <text>2-deoxy-alpha-D-ribose 1-phosphate = 2-deoxy-D-ribose 5-phosphate</text>
        <dbReference type="Rhea" id="RHEA:27658"/>
        <dbReference type="ChEBI" id="CHEBI:57259"/>
        <dbReference type="ChEBI" id="CHEBI:62877"/>
        <dbReference type="EC" id="5.4.2.7"/>
    </reaction>
</comment>
<feature type="binding site" evidence="6">
    <location>
        <position position="325"/>
    </location>
    <ligand>
        <name>Mn(2+)</name>
        <dbReference type="ChEBI" id="CHEBI:29035"/>
        <label>1</label>
    </ligand>
</feature>
<dbReference type="SUPFAM" id="SSF53649">
    <property type="entry name" value="Alkaline phosphatase-like"/>
    <property type="match status" value="1"/>
</dbReference>
<proteinExistence type="inferred from homology"/>
<dbReference type="GO" id="GO:0006018">
    <property type="term" value="P:2-deoxyribose 1-phosphate catabolic process"/>
    <property type="evidence" value="ECO:0007669"/>
    <property type="project" value="UniProtKB-UniRule"/>
</dbReference>
<evidence type="ECO:0000256" key="7">
    <source>
        <dbReference type="NCBIfam" id="TIGR01696"/>
    </source>
</evidence>
<comment type="subcellular location">
    <subcellularLocation>
        <location evidence="6">Cytoplasm</location>
    </subcellularLocation>
</comment>
<dbReference type="GO" id="GO:0009117">
    <property type="term" value="P:nucleotide metabolic process"/>
    <property type="evidence" value="ECO:0007669"/>
    <property type="project" value="UniProtKB-UniRule"/>
</dbReference>
<evidence type="ECO:0000256" key="1">
    <source>
        <dbReference type="ARBA" id="ARBA00010373"/>
    </source>
</evidence>
<dbReference type="EC" id="5.4.2.7" evidence="6 7"/>
<dbReference type="GO" id="GO:0008973">
    <property type="term" value="F:phosphopentomutase activity"/>
    <property type="evidence" value="ECO:0007669"/>
    <property type="project" value="UniProtKB-UniRule"/>
</dbReference>